<dbReference type="Gene3D" id="3.40.50.1820">
    <property type="entry name" value="alpha/beta hydrolase"/>
    <property type="match status" value="1"/>
</dbReference>
<dbReference type="InterPro" id="IPR029058">
    <property type="entry name" value="AB_hydrolase_fold"/>
</dbReference>
<organism evidence="1 2">
    <name type="scientific">Chytriomyces confervae</name>
    <dbReference type="NCBI Taxonomy" id="246404"/>
    <lineage>
        <taxon>Eukaryota</taxon>
        <taxon>Fungi</taxon>
        <taxon>Fungi incertae sedis</taxon>
        <taxon>Chytridiomycota</taxon>
        <taxon>Chytridiomycota incertae sedis</taxon>
        <taxon>Chytridiomycetes</taxon>
        <taxon>Chytridiales</taxon>
        <taxon>Chytriomycetaceae</taxon>
        <taxon>Chytriomyces</taxon>
    </lineage>
</organism>
<proteinExistence type="predicted"/>
<evidence type="ECO:0008006" key="3">
    <source>
        <dbReference type="Google" id="ProtNLM"/>
    </source>
</evidence>
<dbReference type="OrthoDB" id="2112292at2759"/>
<evidence type="ECO:0000313" key="1">
    <source>
        <dbReference type="EMBL" id="TPX75397.1"/>
    </source>
</evidence>
<dbReference type="PANTHER" id="PTHR35560:SF3">
    <property type="entry name" value="PEPTIDASE S9 PROLYL OLIGOPEPTIDASE CATALYTIC DOMAIN-CONTAINING PROTEIN"/>
    <property type="match status" value="1"/>
</dbReference>
<dbReference type="Proteomes" id="UP000320333">
    <property type="component" value="Unassembled WGS sequence"/>
</dbReference>
<keyword evidence="2" id="KW-1185">Reference proteome</keyword>
<name>A0A507FK09_9FUNG</name>
<dbReference type="PANTHER" id="PTHR35560">
    <property type="entry name" value="BLL0132 PROTEIN"/>
    <property type="match status" value="1"/>
</dbReference>
<protein>
    <recommendedName>
        <fullName evidence="3">AB hydrolase-1 domain-containing protein</fullName>
    </recommendedName>
</protein>
<dbReference type="AlphaFoldDB" id="A0A507FK09"/>
<evidence type="ECO:0000313" key="2">
    <source>
        <dbReference type="Proteomes" id="UP000320333"/>
    </source>
</evidence>
<sequence>MLNPTPSLLHVPVANAVLPVHSWQQTPDATLITHLSLFIHGVKRKIMDPFVPFEEQENQPQAMIAIWSPLFPHEPIPDSTNATVLTWKRGASYAQDAAATTSPTTTSFHVLDTLIDTAVAGFPSLNSIHLIGFSAGAQFVNRYAALSTRLETVARSVRVKLVFGTSSSWLYLDSRRISQNIEPLPTHETHIPQSAFQLPTTPTPHKFNAWKYGLDKAPTTDTAEMLTSRFLAYRMAFIYVVDDDQPGESLDVSDACLVQGGGMSRYARMCVYVQYLRSCWDKLDGLETVVVDGCGHDARKVYSKEAVQRLVYSAE</sequence>
<comment type="caution">
    <text evidence="1">The sequence shown here is derived from an EMBL/GenBank/DDBJ whole genome shotgun (WGS) entry which is preliminary data.</text>
</comment>
<accession>A0A507FK09</accession>
<reference evidence="1 2" key="1">
    <citation type="journal article" date="2019" name="Sci. Rep.">
        <title>Comparative genomics of chytrid fungi reveal insights into the obligate biotrophic and pathogenic lifestyle of Synchytrium endobioticum.</title>
        <authorList>
            <person name="van de Vossenberg B.T.L.H."/>
            <person name="Warris S."/>
            <person name="Nguyen H.D.T."/>
            <person name="van Gent-Pelzer M.P.E."/>
            <person name="Joly D.L."/>
            <person name="van de Geest H.C."/>
            <person name="Bonants P.J.M."/>
            <person name="Smith D.S."/>
            <person name="Levesque C.A."/>
            <person name="van der Lee T.A.J."/>
        </authorList>
    </citation>
    <scope>NUCLEOTIDE SEQUENCE [LARGE SCALE GENOMIC DNA]</scope>
    <source>
        <strain evidence="1 2">CBS 675.73</strain>
    </source>
</reference>
<dbReference type="EMBL" id="QEAP01000082">
    <property type="protein sequence ID" value="TPX75397.1"/>
    <property type="molecule type" value="Genomic_DNA"/>
</dbReference>
<gene>
    <name evidence="1" type="ORF">CcCBS67573_g03312</name>
</gene>
<dbReference type="SUPFAM" id="SSF53474">
    <property type="entry name" value="alpha/beta-Hydrolases"/>
    <property type="match status" value="1"/>
</dbReference>